<dbReference type="Pfam" id="PF07534">
    <property type="entry name" value="TLD"/>
    <property type="match status" value="1"/>
</dbReference>
<name>A0A8J8T0G1_HALGN</name>
<protein>
    <recommendedName>
        <fullName evidence="1">TLDc domain-containing protein</fullName>
    </recommendedName>
</protein>
<dbReference type="InterPro" id="IPR006571">
    <property type="entry name" value="TLDc_dom"/>
</dbReference>
<proteinExistence type="predicted"/>
<evidence type="ECO:0000259" key="1">
    <source>
        <dbReference type="Pfam" id="PF07534"/>
    </source>
</evidence>
<sequence length="327" mass="37541">MSRVTSLGGAGKAQDPQTMMQGEVEMSKEEVGHLKEYLGLSTEGQECTKSFKAILKGLLSIIKTKAQLNEEEQSKIEEFTQQLNSGFNKCVNYFKQKELNPLLSKEQTEEKLRLIDELIRSMIPDPSRQIIPLSKIPHMDTNIVRDLNKRFFLVKSIPHFTNTSTLNLIYRATMDGWHHKDMQEKCKNLGPLLFIFKSKQGRLSAGFMSKTYFVSDKERYVDDPHSFLLSITEEKKYPCLKSQYALCFRHDIGIDFGRGCLCVWNGRMNDEKTDCAYSRTHNDSFFKELSENVYSVPMIDEQGQGSVLTGGKRTFVALEIEVFHARF</sequence>
<comment type="caution">
    <text evidence="2">The sequence shown here is derived from an EMBL/GenBank/DDBJ whole genome shotgun (WGS) entry which is preliminary data.</text>
</comment>
<dbReference type="EMBL" id="RRYP01012108">
    <property type="protein sequence ID" value="TNV77330.1"/>
    <property type="molecule type" value="Genomic_DNA"/>
</dbReference>
<evidence type="ECO:0000313" key="2">
    <source>
        <dbReference type="EMBL" id="TNV77330.1"/>
    </source>
</evidence>
<accession>A0A8J8T0G1</accession>
<keyword evidence="3" id="KW-1185">Reference proteome</keyword>
<dbReference type="Proteomes" id="UP000785679">
    <property type="component" value="Unassembled WGS sequence"/>
</dbReference>
<evidence type="ECO:0000313" key="3">
    <source>
        <dbReference type="Proteomes" id="UP000785679"/>
    </source>
</evidence>
<dbReference type="AlphaFoldDB" id="A0A8J8T0G1"/>
<gene>
    <name evidence="2" type="ORF">FGO68_gene12402</name>
</gene>
<organism evidence="2 3">
    <name type="scientific">Halteria grandinella</name>
    <dbReference type="NCBI Taxonomy" id="5974"/>
    <lineage>
        <taxon>Eukaryota</taxon>
        <taxon>Sar</taxon>
        <taxon>Alveolata</taxon>
        <taxon>Ciliophora</taxon>
        <taxon>Intramacronucleata</taxon>
        <taxon>Spirotrichea</taxon>
        <taxon>Stichotrichia</taxon>
        <taxon>Sporadotrichida</taxon>
        <taxon>Halteriidae</taxon>
        <taxon>Halteria</taxon>
    </lineage>
</organism>
<feature type="domain" description="TLDc" evidence="1">
    <location>
        <begin position="151"/>
        <end position="324"/>
    </location>
</feature>
<reference evidence="2" key="1">
    <citation type="submission" date="2019-06" db="EMBL/GenBank/DDBJ databases">
        <authorList>
            <person name="Zheng W."/>
        </authorList>
    </citation>
    <scope>NUCLEOTIDE SEQUENCE</scope>
    <source>
        <strain evidence="2">QDHG01</strain>
    </source>
</reference>